<comment type="caution">
    <text evidence="5">The sequence shown here is derived from an EMBL/GenBank/DDBJ whole genome shotgun (WGS) entry which is preliminary data.</text>
</comment>
<accession>A0AAJ0C692</accession>
<evidence type="ECO:0000256" key="4">
    <source>
        <dbReference type="ARBA" id="ARBA00023453"/>
    </source>
</evidence>
<dbReference type="GO" id="GO:0032259">
    <property type="term" value="P:methylation"/>
    <property type="evidence" value="ECO:0007669"/>
    <property type="project" value="UniProtKB-KW"/>
</dbReference>
<dbReference type="InterPro" id="IPR029063">
    <property type="entry name" value="SAM-dependent_MTases_sf"/>
</dbReference>
<protein>
    <submittedName>
        <fullName evidence="5">S-adenosyl-L-methionine-dependent methyltransferase</fullName>
    </submittedName>
</protein>
<evidence type="ECO:0000256" key="1">
    <source>
        <dbReference type="ARBA" id="ARBA00022603"/>
    </source>
</evidence>
<organism evidence="5 6">
    <name type="scientific">Phialemonium atrogriseum</name>
    <dbReference type="NCBI Taxonomy" id="1093897"/>
    <lineage>
        <taxon>Eukaryota</taxon>
        <taxon>Fungi</taxon>
        <taxon>Dikarya</taxon>
        <taxon>Ascomycota</taxon>
        <taxon>Pezizomycotina</taxon>
        <taxon>Sordariomycetes</taxon>
        <taxon>Sordariomycetidae</taxon>
        <taxon>Cephalothecales</taxon>
        <taxon>Cephalothecaceae</taxon>
        <taxon>Phialemonium</taxon>
    </lineage>
</organism>
<dbReference type="RefSeq" id="XP_060287143.1">
    <property type="nucleotide sequence ID" value="XM_060431930.1"/>
</dbReference>
<dbReference type="GO" id="GO:0008757">
    <property type="term" value="F:S-adenosylmethionine-dependent methyltransferase activity"/>
    <property type="evidence" value="ECO:0007669"/>
    <property type="project" value="TreeGrafter"/>
</dbReference>
<dbReference type="Proteomes" id="UP001244011">
    <property type="component" value="Unassembled WGS sequence"/>
</dbReference>
<sequence>MKTSTTILYPNQQVADSVTAYSESRSLELPKEIADYHAWICETQENSNYTISTFQAKSLVFLTRLVRAKRALEIGCYLGFSAAVLSHAVGPDGAVTGLEFSEEYVQTAQTKLAGLGIKNVEFKVGSASDSLESLEPAEPYDIVFIDADKSGYPNYLQKILSRSQPGQAHRILKPGGLIVADNVLRKGLVADRSNANPWSKIEKEDRATYWKTTDLEALDQFNTELAKNDRIDAWLVPLFDGVALGRLRD</sequence>
<gene>
    <name evidence="5" type="ORF">QBC33DRAFT_597482</name>
</gene>
<name>A0AAJ0C692_9PEZI</name>
<dbReference type="GO" id="GO:0008171">
    <property type="term" value="F:O-methyltransferase activity"/>
    <property type="evidence" value="ECO:0007669"/>
    <property type="project" value="InterPro"/>
</dbReference>
<dbReference type="GeneID" id="85315117"/>
<dbReference type="AlphaFoldDB" id="A0AAJ0C692"/>
<dbReference type="PANTHER" id="PTHR10509:SF14">
    <property type="entry name" value="CAFFEOYL-COA O-METHYLTRANSFERASE 3-RELATED"/>
    <property type="match status" value="1"/>
</dbReference>
<proteinExistence type="inferred from homology"/>
<evidence type="ECO:0000313" key="6">
    <source>
        <dbReference type="Proteomes" id="UP001244011"/>
    </source>
</evidence>
<evidence type="ECO:0000256" key="2">
    <source>
        <dbReference type="ARBA" id="ARBA00022679"/>
    </source>
</evidence>
<evidence type="ECO:0000256" key="3">
    <source>
        <dbReference type="ARBA" id="ARBA00022691"/>
    </source>
</evidence>
<dbReference type="SUPFAM" id="SSF53335">
    <property type="entry name" value="S-adenosyl-L-methionine-dependent methyltransferases"/>
    <property type="match status" value="1"/>
</dbReference>
<dbReference type="Pfam" id="PF01596">
    <property type="entry name" value="Methyltransf_3"/>
    <property type="match status" value="1"/>
</dbReference>
<keyword evidence="2" id="KW-0808">Transferase</keyword>
<dbReference type="CDD" id="cd02440">
    <property type="entry name" value="AdoMet_MTases"/>
    <property type="match status" value="1"/>
</dbReference>
<dbReference type="EMBL" id="MU838999">
    <property type="protein sequence ID" value="KAK1770930.1"/>
    <property type="molecule type" value="Genomic_DNA"/>
</dbReference>
<keyword evidence="6" id="KW-1185">Reference proteome</keyword>
<evidence type="ECO:0000313" key="5">
    <source>
        <dbReference type="EMBL" id="KAK1770930.1"/>
    </source>
</evidence>
<keyword evidence="3" id="KW-0949">S-adenosyl-L-methionine</keyword>
<reference evidence="5" key="1">
    <citation type="submission" date="2023-06" db="EMBL/GenBank/DDBJ databases">
        <title>Genome-scale phylogeny and comparative genomics of the fungal order Sordariales.</title>
        <authorList>
            <consortium name="Lawrence Berkeley National Laboratory"/>
            <person name="Hensen N."/>
            <person name="Bonometti L."/>
            <person name="Westerberg I."/>
            <person name="Brannstrom I.O."/>
            <person name="Guillou S."/>
            <person name="Cros-Aarteil S."/>
            <person name="Calhoun S."/>
            <person name="Haridas S."/>
            <person name="Kuo A."/>
            <person name="Mondo S."/>
            <person name="Pangilinan J."/>
            <person name="Riley R."/>
            <person name="Labutti K."/>
            <person name="Andreopoulos B."/>
            <person name="Lipzen A."/>
            <person name="Chen C."/>
            <person name="Yanf M."/>
            <person name="Daum C."/>
            <person name="Ng V."/>
            <person name="Clum A."/>
            <person name="Steindorff A."/>
            <person name="Ohm R."/>
            <person name="Martin F."/>
            <person name="Silar P."/>
            <person name="Natvig D."/>
            <person name="Lalanne C."/>
            <person name="Gautier V."/>
            <person name="Ament-Velasquez S.L."/>
            <person name="Kruys A."/>
            <person name="Hutchinson M.I."/>
            <person name="Powell A.J."/>
            <person name="Barry K."/>
            <person name="Miller A.N."/>
            <person name="Grigoriev I.V."/>
            <person name="Debuchy R."/>
            <person name="Gladieux P."/>
            <person name="Thoren M.H."/>
            <person name="Johannesson H."/>
        </authorList>
    </citation>
    <scope>NUCLEOTIDE SEQUENCE</scope>
    <source>
        <strain evidence="5">8032-3</strain>
    </source>
</reference>
<comment type="similarity">
    <text evidence="4">Belongs to the class I-like SAM-binding methyltransferase superfamily. Cation-dependent O-methyltransferase family.</text>
</comment>
<keyword evidence="1 5" id="KW-0489">Methyltransferase</keyword>
<dbReference type="Gene3D" id="3.40.50.150">
    <property type="entry name" value="Vaccinia Virus protein VP39"/>
    <property type="match status" value="1"/>
</dbReference>
<dbReference type="InterPro" id="IPR050362">
    <property type="entry name" value="Cation-dep_OMT"/>
</dbReference>
<dbReference type="PROSITE" id="PS51682">
    <property type="entry name" value="SAM_OMT_I"/>
    <property type="match status" value="1"/>
</dbReference>
<dbReference type="InterPro" id="IPR002935">
    <property type="entry name" value="SAM_O-MeTrfase"/>
</dbReference>
<dbReference type="PANTHER" id="PTHR10509">
    <property type="entry name" value="O-METHYLTRANSFERASE-RELATED"/>
    <property type="match status" value="1"/>
</dbReference>